<protein>
    <submittedName>
        <fullName evidence="1">GNAT family N-acetyltransferase</fullName>
    </submittedName>
</protein>
<reference evidence="1 2" key="1">
    <citation type="submission" date="2023-03" db="EMBL/GenBank/DDBJ databases">
        <title>Draft genome sequence of Streptomyces sp. K1PA1 isolated from peat swamp forest in Thailand.</title>
        <authorList>
            <person name="Klaysubun C."/>
            <person name="Duangmal K."/>
        </authorList>
    </citation>
    <scope>NUCLEOTIDE SEQUENCE [LARGE SCALE GENOMIC DNA]</scope>
    <source>
        <strain evidence="1 2">K1PA1</strain>
    </source>
</reference>
<comment type="caution">
    <text evidence="1">The sequence shown here is derived from an EMBL/GenBank/DDBJ whole genome shotgun (WGS) entry which is preliminary data.</text>
</comment>
<proteinExistence type="predicted"/>
<dbReference type="Gene3D" id="3.40.630.30">
    <property type="match status" value="1"/>
</dbReference>
<dbReference type="Proteomes" id="UP001221150">
    <property type="component" value="Unassembled WGS sequence"/>
</dbReference>
<dbReference type="RefSeq" id="WP_276108761.1">
    <property type="nucleotide sequence ID" value="NZ_JARJBB010000004.1"/>
</dbReference>
<dbReference type="SUPFAM" id="SSF55729">
    <property type="entry name" value="Acyl-CoA N-acyltransferases (Nat)"/>
    <property type="match status" value="1"/>
</dbReference>
<accession>A0ABT6A3K7</accession>
<dbReference type="PANTHER" id="PTHR31438">
    <property type="entry name" value="LYSINE N-ACYLTRANSFERASE C17G9.06C-RELATED"/>
    <property type="match status" value="1"/>
</dbReference>
<gene>
    <name evidence="1" type="ORF">P3H78_11380</name>
</gene>
<dbReference type="EMBL" id="JARJBB010000004">
    <property type="protein sequence ID" value="MDF3299228.1"/>
    <property type="molecule type" value="Genomic_DNA"/>
</dbReference>
<dbReference type="InterPro" id="IPR016181">
    <property type="entry name" value="Acyl_CoA_acyltransferase"/>
</dbReference>
<name>A0ABT6A3K7_9ACTN</name>
<organism evidence="1 2">
    <name type="scientific">Streptomyces tropicalis</name>
    <dbReference type="NCBI Taxonomy" id="3034234"/>
    <lineage>
        <taxon>Bacteria</taxon>
        <taxon>Bacillati</taxon>
        <taxon>Actinomycetota</taxon>
        <taxon>Actinomycetes</taxon>
        <taxon>Kitasatosporales</taxon>
        <taxon>Streptomycetaceae</taxon>
        <taxon>Streptomyces</taxon>
    </lineage>
</organism>
<evidence type="ECO:0000313" key="2">
    <source>
        <dbReference type="Proteomes" id="UP001221150"/>
    </source>
</evidence>
<keyword evidence="2" id="KW-1185">Reference proteome</keyword>
<dbReference type="PANTHER" id="PTHR31438:SF1">
    <property type="entry name" value="LYSINE N-ACYLTRANSFERASE C17G9.06C-RELATED"/>
    <property type="match status" value="1"/>
</dbReference>
<dbReference type="Pfam" id="PF13523">
    <property type="entry name" value="Acetyltransf_8"/>
    <property type="match status" value="1"/>
</dbReference>
<sequence>MLTRTPWTAEPRAVFWGMNGLTPEEVREVYAHLDTLSSHHAYLVVKDGRPAALLQTYEPDADRVGDVYDVRPGDIGMHLLLAPAGTGGARPGWTAALCGVMLAFVLAGPDRARVVVDPDVRNEKAIARFRRQGFVTGPSVVLPALDLPDVSVPEKRARLAFLTREAFEAARPS</sequence>
<evidence type="ECO:0000313" key="1">
    <source>
        <dbReference type="EMBL" id="MDF3299228.1"/>
    </source>
</evidence>